<dbReference type="SUPFAM" id="SSF69572">
    <property type="entry name" value="Activating enzymes of the ubiquitin-like proteins"/>
    <property type="match status" value="1"/>
</dbReference>
<keyword evidence="2" id="KW-0808">Transferase</keyword>
<organism evidence="2 3">
    <name type="scientific">Haoranjiania flava</name>
    <dbReference type="NCBI Taxonomy" id="1856322"/>
    <lineage>
        <taxon>Bacteria</taxon>
        <taxon>Pseudomonadati</taxon>
        <taxon>Bacteroidota</taxon>
        <taxon>Chitinophagia</taxon>
        <taxon>Chitinophagales</taxon>
        <taxon>Chitinophagaceae</taxon>
        <taxon>Haoranjiania</taxon>
    </lineage>
</organism>
<evidence type="ECO:0000259" key="1">
    <source>
        <dbReference type="Pfam" id="PF00899"/>
    </source>
</evidence>
<dbReference type="Gene3D" id="3.40.50.720">
    <property type="entry name" value="NAD(P)-binding Rossmann-like Domain"/>
    <property type="match status" value="1"/>
</dbReference>
<dbReference type="GO" id="GO:0061503">
    <property type="term" value="F:tRNA threonylcarbamoyladenosine dehydratase"/>
    <property type="evidence" value="ECO:0007669"/>
    <property type="project" value="TreeGrafter"/>
</dbReference>
<dbReference type="EMBL" id="JAOTPL010000001">
    <property type="protein sequence ID" value="MCU7692901.1"/>
    <property type="molecule type" value="Genomic_DNA"/>
</dbReference>
<accession>A0AAE3IKY7</accession>
<dbReference type="RefSeq" id="WP_263036389.1">
    <property type="nucleotide sequence ID" value="NZ_JAOTPL010000001.1"/>
</dbReference>
<evidence type="ECO:0000313" key="3">
    <source>
        <dbReference type="Proteomes" id="UP001209317"/>
    </source>
</evidence>
<dbReference type="Pfam" id="PF00899">
    <property type="entry name" value="ThiF"/>
    <property type="match status" value="1"/>
</dbReference>
<dbReference type="AlphaFoldDB" id="A0AAE3IKY7"/>
<feature type="domain" description="THIF-type NAD/FAD binding fold" evidence="1">
    <location>
        <begin position="29"/>
        <end position="183"/>
    </location>
</feature>
<sequence length="273" mass="31761">MSILQSFMRIFLRLFYFWEVIVLDMENRYHRNRIYINEEDQRTIKEFRILLAGAGIGSVIAECLLRFGFENLTIIDGDKIELSNLNRQNYTESDIGNYKTISLQTRLLSINKNARIKIFSEFITVENVSNFIHDFGIAINALDFSSNVPFLFDEICQKKNIPVIHPYNFGWAGFVTIISPTGDPMDMLGNNFMNFEFKVAAFLIDNLKKTGQQYTWIEDFINEYKAENLNLSPPQLSAGVYLLAAMVNEIIFSFVRDKKIKYFPDFYFTSLIS</sequence>
<dbReference type="PANTHER" id="PTHR43267:SF1">
    <property type="entry name" value="TRNA THREONYLCARBAMOYLADENOSINE DEHYDRATASE"/>
    <property type="match status" value="1"/>
</dbReference>
<evidence type="ECO:0000313" key="2">
    <source>
        <dbReference type="EMBL" id="MCU7692901.1"/>
    </source>
</evidence>
<dbReference type="GO" id="GO:0016779">
    <property type="term" value="F:nucleotidyltransferase activity"/>
    <property type="evidence" value="ECO:0007669"/>
    <property type="project" value="UniProtKB-KW"/>
</dbReference>
<dbReference type="Proteomes" id="UP001209317">
    <property type="component" value="Unassembled WGS sequence"/>
</dbReference>
<proteinExistence type="predicted"/>
<dbReference type="InterPro" id="IPR045886">
    <property type="entry name" value="ThiF/MoeB/HesA"/>
</dbReference>
<dbReference type="InterPro" id="IPR035985">
    <property type="entry name" value="Ubiquitin-activating_enz"/>
</dbReference>
<reference evidence="2" key="1">
    <citation type="submission" date="2022-10" db="EMBL/GenBank/DDBJ databases">
        <authorList>
            <person name="Kim H.S."/>
            <person name="Kim J.-S."/>
            <person name="Suh M.K."/>
            <person name="Eom M.K."/>
            <person name="Lee J.-S."/>
        </authorList>
    </citation>
    <scope>NUCLEOTIDE SEQUENCE</scope>
    <source>
        <strain evidence="2">LIP-5</strain>
    </source>
</reference>
<protein>
    <submittedName>
        <fullName evidence="2">ThiF family adenylyltransferase</fullName>
    </submittedName>
</protein>
<dbReference type="GO" id="GO:0061504">
    <property type="term" value="P:cyclic threonylcarbamoyladenosine biosynthetic process"/>
    <property type="evidence" value="ECO:0007669"/>
    <property type="project" value="TreeGrafter"/>
</dbReference>
<name>A0AAE3IKY7_9BACT</name>
<keyword evidence="2" id="KW-0548">Nucleotidyltransferase</keyword>
<dbReference type="PANTHER" id="PTHR43267">
    <property type="entry name" value="TRNA THREONYLCARBAMOYLADENOSINE DEHYDRATASE"/>
    <property type="match status" value="1"/>
</dbReference>
<comment type="caution">
    <text evidence="2">The sequence shown here is derived from an EMBL/GenBank/DDBJ whole genome shotgun (WGS) entry which is preliminary data.</text>
</comment>
<dbReference type="InterPro" id="IPR000594">
    <property type="entry name" value="ThiF_NAD_FAD-bd"/>
</dbReference>
<gene>
    <name evidence="2" type="ORF">OD355_00030</name>
</gene>
<dbReference type="GO" id="GO:0008641">
    <property type="term" value="F:ubiquitin-like modifier activating enzyme activity"/>
    <property type="evidence" value="ECO:0007669"/>
    <property type="project" value="InterPro"/>
</dbReference>
<keyword evidence="3" id="KW-1185">Reference proteome</keyword>